<evidence type="ECO:0000313" key="3">
    <source>
        <dbReference type="EMBL" id="TBW21619.1"/>
    </source>
</evidence>
<feature type="domain" description="NADH:ubiquinone oxidoreductase 30kDa subunit" evidence="2">
    <location>
        <begin position="94"/>
        <end position="215"/>
    </location>
</feature>
<reference evidence="3 4" key="1">
    <citation type="submission" date="2019-02" db="EMBL/GenBank/DDBJ databases">
        <title>Arcanobacterium bovis sp. nov., isolated from the milk of a cow with mastitis.</title>
        <authorList>
            <person name="Sammra O."/>
            <person name="Foster G."/>
            <person name="Hassan A."/>
            <person name="Alssahen M."/>
            <person name="Laemmler C."/>
            <person name="Borowiak M."/>
            <person name="Malorny B."/>
            <person name="Abdulmawjood A."/>
        </authorList>
    </citation>
    <scope>NUCLEOTIDE SEQUENCE [LARGE SCALE GENOMIC DNA]</scope>
    <source>
        <strain evidence="3 4">C605018/01/1</strain>
    </source>
</reference>
<dbReference type="PANTHER" id="PTHR10884">
    <property type="entry name" value="NADH DEHYDROGENASE UBIQUINONE IRON-SULFUR PROTEIN 3"/>
    <property type="match status" value="1"/>
</dbReference>
<keyword evidence="4" id="KW-1185">Reference proteome</keyword>
<protein>
    <submittedName>
        <fullName evidence="3">NADH-quinone oxidoreductase subunit C</fullName>
        <ecNumber evidence="3">1.6.5.11</ecNumber>
    </submittedName>
</protein>
<keyword evidence="3" id="KW-0560">Oxidoreductase</keyword>
<dbReference type="EMBL" id="SJDT01000004">
    <property type="protein sequence ID" value="TBW21619.1"/>
    <property type="molecule type" value="Genomic_DNA"/>
</dbReference>
<dbReference type="InterPro" id="IPR037232">
    <property type="entry name" value="NADH_quin_OxRdtase_su_C/D-like"/>
</dbReference>
<proteinExistence type="inferred from homology"/>
<sequence length="235" mass="26107">MDGVVAPQPDAQASVGANFLTERSGMWGVKGSGDTTGFSGQREVVAISQPATRPYGGWFDAVVDIIIELAKADGYDETDVIEKVVVEHGQLVIFVKRERLLDVARYLRDDQDLRFEMTLGVSAVHYPQDKGRELHGYFPFFSITHNRMIALEVTAPEADPHMPSIVPVYPGDDWPEREAFDLMGIIFDGHPGLARSAMPDDWVGHPQRKDYPLGGIPVEYKGAVIPPPDTRREYN</sequence>
<comment type="caution">
    <text evidence="3">The sequence shown here is derived from an EMBL/GenBank/DDBJ whole genome shotgun (WGS) entry which is preliminary data.</text>
</comment>
<evidence type="ECO:0000256" key="1">
    <source>
        <dbReference type="ARBA" id="ARBA00007569"/>
    </source>
</evidence>
<dbReference type="AlphaFoldDB" id="A0A4Q9UZZ2"/>
<organism evidence="3 4">
    <name type="scientific">Arcanobacterium bovis</name>
    <dbReference type="NCBI Taxonomy" id="2529275"/>
    <lineage>
        <taxon>Bacteria</taxon>
        <taxon>Bacillati</taxon>
        <taxon>Actinomycetota</taxon>
        <taxon>Actinomycetes</taxon>
        <taxon>Actinomycetales</taxon>
        <taxon>Actinomycetaceae</taxon>
        <taxon>Arcanobacterium</taxon>
    </lineage>
</organism>
<evidence type="ECO:0000313" key="4">
    <source>
        <dbReference type="Proteomes" id="UP000293036"/>
    </source>
</evidence>
<dbReference type="EC" id="1.6.5.11" evidence="3"/>
<dbReference type="NCBIfam" id="NF005856">
    <property type="entry name" value="PRK07785.1"/>
    <property type="match status" value="1"/>
</dbReference>
<dbReference type="PANTHER" id="PTHR10884:SF14">
    <property type="entry name" value="NADH DEHYDROGENASE [UBIQUINONE] IRON-SULFUR PROTEIN 3, MITOCHONDRIAL"/>
    <property type="match status" value="1"/>
</dbReference>
<dbReference type="Proteomes" id="UP000293036">
    <property type="component" value="Unassembled WGS sequence"/>
</dbReference>
<dbReference type="InterPro" id="IPR001268">
    <property type="entry name" value="NADH_UbQ_OxRdtase_30kDa_su"/>
</dbReference>
<dbReference type="GO" id="GO:0008137">
    <property type="term" value="F:NADH dehydrogenase (ubiquinone) activity"/>
    <property type="evidence" value="ECO:0007669"/>
    <property type="project" value="InterPro"/>
</dbReference>
<dbReference type="OrthoDB" id="9803286at2"/>
<name>A0A4Q9UZZ2_9ACTO</name>
<dbReference type="Pfam" id="PF00329">
    <property type="entry name" value="Complex1_30kDa"/>
    <property type="match status" value="1"/>
</dbReference>
<dbReference type="SUPFAM" id="SSF143243">
    <property type="entry name" value="Nqo5-like"/>
    <property type="match status" value="1"/>
</dbReference>
<comment type="similarity">
    <text evidence="1">Belongs to the complex I 30 kDa subunit family.</text>
</comment>
<gene>
    <name evidence="3" type="ORF">EZJ44_06180</name>
</gene>
<evidence type="ECO:0000259" key="2">
    <source>
        <dbReference type="Pfam" id="PF00329"/>
    </source>
</evidence>
<dbReference type="Gene3D" id="3.30.460.80">
    <property type="entry name" value="NADH:ubiquinone oxidoreductase, 30kDa subunit"/>
    <property type="match status" value="1"/>
</dbReference>
<accession>A0A4Q9UZZ2</accession>
<dbReference type="RefSeq" id="WP_131281562.1">
    <property type="nucleotide sequence ID" value="NZ_JBHSLR010000006.1"/>
</dbReference>
<dbReference type="GO" id="GO:0016491">
    <property type="term" value="F:oxidoreductase activity"/>
    <property type="evidence" value="ECO:0007669"/>
    <property type="project" value="UniProtKB-KW"/>
</dbReference>